<evidence type="ECO:0000259" key="11">
    <source>
        <dbReference type="PROSITE" id="PS51675"/>
    </source>
</evidence>
<evidence type="ECO:0000256" key="8">
    <source>
        <dbReference type="ARBA" id="ARBA00023128"/>
    </source>
</evidence>
<dbReference type="GO" id="GO:0097745">
    <property type="term" value="P:mitochondrial tRNA 5'-end processing"/>
    <property type="evidence" value="ECO:0007669"/>
    <property type="project" value="TreeGrafter"/>
</dbReference>
<dbReference type="GO" id="GO:0000049">
    <property type="term" value="F:tRNA binding"/>
    <property type="evidence" value="ECO:0007669"/>
    <property type="project" value="TreeGrafter"/>
</dbReference>
<evidence type="ECO:0000256" key="4">
    <source>
        <dbReference type="ARBA" id="ARBA00022691"/>
    </source>
</evidence>
<protein>
    <recommendedName>
        <fullName evidence="9">RNA (guanine-9-)-methyltransferase domain-containing protein 1</fullName>
    </recommendedName>
</protein>
<comment type="subcellular location">
    <subcellularLocation>
        <location evidence="1">Mitochondrion</location>
    </subcellularLocation>
</comment>
<keyword evidence="6" id="KW-0809">Transit peptide</keyword>
<keyword evidence="8" id="KW-0496">Mitochondrion</keyword>
<evidence type="ECO:0000256" key="2">
    <source>
        <dbReference type="ARBA" id="ARBA00022603"/>
    </source>
</evidence>
<evidence type="ECO:0000256" key="6">
    <source>
        <dbReference type="ARBA" id="ARBA00022946"/>
    </source>
</evidence>
<keyword evidence="3" id="KW-0808">Transferase</keyword>
<keyword evidence="2" id="KW-0489">Methyltransferase</keyword>
<proteinExistence type="predicted"/>
<evidence type="ECO:0000313" key="12">
    <source>
        <dbReference type="EMBL" id="KAJ8934679.1"/>
    </source>
</evidence>
<keyword evidence="7 10" id="KW-0175">Coiled coil</keyword>
<name>A0AAV8X9J8_9CUCU</name>
<dbReference type="CDD" id="cd18102">
    <property type="entry name" value="Trm10_MRRP1"/>
    <property type="match status" value="1"/>
</dbReference>
<evidence type="ECO:0000313" key="13">
    <source>
        <dbReference type="Proteomes" id="UP001162162"/>
    </source>
</evidence>
<evidence type="ECO:0000256" key="5">
    <source>
        <dbReference type="ARBA" id="ARBA00022694"/>
    </source>
</evidence>
<evidence type="ECO:0000256" key="3">
    <source>
        <dbReference type="ARBA" id="ARBA00022679"/>
    </source>
</evidence>
<dbReference type="InterPro" id="IPR038459">
    <property type="entry name" value="MT_TRM10-typ_sf"/>
</dbReference>
<dbReference type="AlphaFoldDB" id="A0AAV8X9J8"/>
<accession>A0AAV8X9J8</accession>
<dbReference type="PROSITE" id="PS51675">
    <property type="entry name" value="SAM_MT_TRM10"/>
    <property type="match status" value="1"/>
</dbReference>
<dbReference type="GO" id="GO:0070131">
    <property type="term" value="P:positive regulation of mitochondrial translation"/>
    <property type="evidence" value="ECO:0007669"/>
    <property type="project" value="TreeGrafter"/>
</dbReference>
<dbReference type="GO" id="GO:0032259">
    <property type="term" value="P:methylation"/>
    <property type="evidence" value="ECO:0007669"/>
    <property type="project" value="UniProtKB-KW"/>
</dbReference>
<gene>
    <name evidence="12" type="ORF">NQ318_015148</name>
</gene>
<dbReference type="EMBL" id="JAPWTK010001000">
    <property type="protein sequence ID" value="KAJ8934679.1"/>
    <property type="molecule type" value="Genomic_DNA"/>
</dbReference>
<keyword evidence="5" id="KW-0819">tRNA processing</keyword>
<feature type="coiled-coil region" evidence="10">
    <location>
        <begin position="73"/>
        <end position="121"/>
    </location>
</feature>
<comment type="caution">
    <text evidence="12">The sequence shown here is derived from an EMBL/GenBank/DDBJ whole genome shotgun (WGS) entry which is preliminary data.</text>
</comment>
<keyword evidence="4" id="KW-0949">S-adenosyl-L-methionine</keyword>
<dbReference type="PANTHER" id="PTHR13563:SF5">
    <property type="entry name" value="TRNA METHYLTRANSFERASE 10 HOMOLOG C"/>
    <property type="match status" value="1"/>
</dbReference>
<dbReference type="Gene3D" id="3.40.1280.30">
    <property type="match status" value="1"/>
</dbReference>
<reference evidence="12" key="1">
    <citation type="journal article" date="2023" name="Insect Mol. Biol.">
        <title>Genome sequencing provides insights into the evolution of gene families encoding plant cell wall-degrading enzymes in longhorned beetles.</title>
        <authorList>
            <person name="Shin N.R."/>
            <person name="Okamura Y."/>
            <person name="Kirsch R."/>
            <person name="Pauchet Y."/>
        </authorList>
    </citation>
    <scope>NUCLEOTIDE SEQUENCE</scope>
    <source>
        <strain evidence="12">AMC_N1</strain>
    </source>
</reference>
<organism evidence="12 13">
    <name type="scientific">Aromia moschata</name>
    <dbReference type="NCBI Taxonomy" id="1265417"/>
    <lineage>
        <taxon>Eukaryota</taxon>
        <taxon>Metazoa</taxon>
        <taxon>Ecdysozoa</taxon>
        <taxon>Arthropoda</taxon>
        <taxon>Hexapoda</taxon>
        <taxon>Insecta</taxon>
        <taxon>Pterygota</taxon>
        <taxon>Neoptera</taxon>
        <taxon>Endopterygota</taxon>
        <taxon>Coleoptera</taxon>
        <taxon>Polyphaga</taxon>
        <taxon>Cucujiformia</taxon>
        <taxon>Chrysomeloidea</taxon>
        <taxon>Cerambycidae</taxon>
        <taxon>Cerambycinae</taxon>
        <taxon>Callichromatini</taxon>
        <taxon>Aromia</taxon>
    </lineage>
</organism>
<dbReference type="PANTHER" id="PTHR13563">
    <property type="entry name" value="TRNA (GUANINE-9-) METHYLTRANSFERASE"/>
    <property type="match status" value="1"/>
</dbReference>
<dbReference type="Proteomes" id="UP001162162">
    <property type="component" value="Unassembled WGS sequence"/>
</dbReference>
<evidence type="ECO:0000256" key="7">
    <source>
        <dbReference type="ARBA" id="ARBA00023054"/>
    </source>
</evidence>
<sequence>MKPKEIDYETITNGDKDLEHKLKVIMLEAEVMRQEGKLVPPISCLTQEHWKDLLNFPTRSARRKYFEFLFKIHKKKENRQNKKLERRQQWEEQREVADSEVEKQEETIEEFALEIRFTAQQHAMMFGQKLVVDCGYDADMTKRENTNCAKQLMLLFADNRLHSDPFDLHFCNVPCDSVLIKQLKKFIPTLYETSFPLNMHENSYLEVFPKDQLVYLTPHCREEMLEFDHNAVYIIGGIVDKVNNQPLSLAKAKKEGLKMQKLPLDKYLQWGSGSGKSLTLNQVICILNDIKVTGNWEYSLRHVPRRKIADFNISRNVDKATDSLRYDRPRREKTWTPAANVNFDNLSYKGNSKSKEKTDWYERKKSYERLKS</sequence>
<dbReference type="InterPro" id="IPR028564">
    <property type="entry name" value="MT_TRM10-typ"/>
</dbReference>
<dbReference type="GO" id="GO:0008168">
    <property type="term" value="F:methyltransferase activity"/>
    <property type="evidence" value="ECO:0007669"/>
    <property type="project" value="UniProtKB-KW"/>
</dbReference>
<dbReference type="GO" id="GO:0005739">
    <property type="term" value="C:mitochondrion"/>
    <property type="evidence" value="ECO:0007669"/>
    <property type="project" value="UniProtKB-SubCell"/>
</dbReference>
<keyword evidence="13" id="KW-1185">Reference proteome</keyword>
<evidence type="ECO:0000256" key="9">
    <source>
        <dbReference type="ARBA" id="ARBA00029803"/>
    </source>
</evidence>
<dbReference type="InterPro" id="IPR007356">
    <property type="entry name" value="tRNA_m1G_MeTrfase_euk"/>
</dbReference>
<dbReference type="InterPro" id="IPR025812">
    <property type="entry name" value="Trm10_C_MTase_dom"/>
</dbReference>
<evidence type="ECO:0000256" key="10">
    <source>
        <dbReference type="SAM" id="Coils"/>
    </source>
</evidence>
<dbReference type="GO" id="GO:0005654">
    <property type="term" value="C:nucleoplasm"/>
    <property type="evidence" value="ECO:0007669"/>
    <property type="project" value="TreeGrafter"/>
</dbReference>
<evidence type="ECO:0000256" key="1">
    <source>
        <dbReference type="ARBA" id="ARBA00004173"/>
    </source>
</evidence>
<feature type="domain" description="SAM-dependent MTase TRM10-type" evidence="11">
    <location>
        <begin position="116"/>
        <end position="310"/>
    </location>
</feature>